<dbReference type="Proteomes" id="UP000319716">
    <property type="component" value="Unassembled WGS sequence"/>
</dbReference>
<evidence type="ECO:0000313" key="1">
    <source>
        <dbReference type="EMBL" id="GAY76424.1"/>
    </source>
</evidence>
<protein>
    <submittedName>
        <fullName evidence="1">Uncharacterized protein</fullName>
    </submittedName>
</protein>
<proteinExistence type="predicted"/>
<comment type="caution">
    <text evidence="1">The sequence shown here is derived from an EMBL/GenBank/DDBJ whole genome shotgun (WGS) entry which is preliminary data.</text>
</comment>
<name>A0A4Y1ZBP5_9BACL</name>
<gene>
    <name evidence="1" type="ORF">NBRC111894_1978</name>
</gene>
<reference evidence="1 2" key="1">
    <citation type="submission" date="2017-11" db="EMBL/GenBank/DDBJ databases">
        <title>Draft Genome Sequence of Sporolactobacillus inulinus NBRC 111894 Isolated from Koso, a Japanese Sugar-Vegetable Fermented Beverage.</title>
        <authorList>
            <person name="Chiou T.Y."/>
            <person name="Oshima K."/>
            <person name="Suda W."/>
            <person name="Hattori M."/>
            <person name="Takahashi T."/>
        </authorList>
    </citation>
    <scope>NUCLEOTIDE SEQUENCE [LARGE SCALE GENOMIC DNA]</scope>
    <source>
        <strain evidence="1 2">NBRC111894</strain>
    </source>
</reference>
<evidence type="ECO:0000313" key="2">
    <source>
        <dbReference type="Proteomes" id="UP000319716"/>
    </source>
</evidence>
<accession>A0A4Y1ZBP5</accession>
<dbReference type="EMBL" id="BEXB01000014">
    <property type="protein sequence ID" value="GAY76424.1"/>
    <property type="molecule type" value="Genomic_DNA"/>
</dbReference>
<organism evidence="1 2">
    <name type="scientific">Sporolactobacillus inulinus</name>
    <dbReference type="NCBI Taxonomy" id="2078"/>
    <lineage>
        <taxon>Bacteria</taxon>
        <taxon>Bacillati</taxon>
        <taxon>Bacillota</taxon>
        <taxon>Bacilli</taxon>
        <taxon>Bacillales</taxon>
        <taxon>Sporolactobacillaceae</taxon>
        <taxon>Sporolactobacillus</taxon>
    </lineage>
</organism>
<sequence length="38" mass="4244">MNVLNAEEARFQSITADFLNKISILIQTCSVFEKLNAA</sequence>
<dbReference type="AlphaFoldDB" id="A0A4Y1ZBP5"/>